<evidence type="ECO:0000256" key="2">
    <source>
        <dbReference type="SAM" id="Phobius"/>
    </source>
</evidence>
<feature type="transmembrane region" description="Helical" evidence="2">
    <location>
        <begin position="54"/>
        <end position="75"/>
    </location>
</feature>
<keyword evidence="2" id="KW-0472">Membrane</keyword>
<dbReference type="Proteomes" id="UP001211065">
    <property type="component" value="Unassembled WGS sequence"/>
</dbReference>
<proteinExistence type="predicted"/>
<feature type="compositionally biased region" description="Basic and acidic residues" evidence="1">
    <location>
        <begin position="1"/>
        <end position="18"/>
    </location>
</feature>
<accession>A0AAD5XY20</accession>
<sequence>MGRKNANQEKRSDQEKQLQKSGSEANNENQASTEQEKIIENDKKPSKFAVTFRYVNALRAVATAGYSIYLSVLGFQNSLFIEYQAQGMLYATIVSLSLDVIFTIIRAFPSLQQKLKFKKTTKASRVGAWSVIAGKKSINRKVVVPSPIVSMVSNSVVNLPLHYYYLKMTKGEADEENKEKVKNTNDFGEEDNFFKKAVYQTFNKYSVGIFGLYGIWSCFAMYFTLTQLDLISAETLIQESISAVEGRPSKIIILLVWINVALNYALGVACTGIFLVYTIVDNMFVRPVRKIHSARTGSAKPKKSAALNEESEEKNNADLSNKVSNVAISNEV</sequence>
<comment type="caution">
    <text evidence="3">The sequence shown here is derived from an EMBL/GenBank/DDBJ whole genome shotgun (WGS) entry which is preliminary data.</text>
</comment>
<keyword evidence="2" id="KW-1133">Transmembrane helix</keyword>
<organism evidence="3 4">
    <name type="scientific">Clydaea vesicula</name>
    <dbReference type="NCBI Taxonomy" id="447962"/>
    <lineage>
        <taxon>Eukaryota</taxon>
        <taxon>Fungi</taxon>
        <taxon>Fungi incertae sedis</taxon>
        <taxon>Chytridiomycota</taxon>
        <taxon>Chytridiomycota incertae sedis</taxon>
        <taxon>Chytridiomycetes</taxon>
        <taxon>Lobulomycetales</taxon>
        <taxon>Lobulomycetaceae</taxon>
        <taxon>Clydaea</taxon>
    </lineage>
</organism>
<feature type="region of interest" description="Disordered" evidence="1">
    <location>
        <begin position="1"/>
        <end position="38"/>
    </location>
</feature>
<dbReference type="EMBL" id="JADGJW010000876">
    <property type="protein sequence ID" value="KAJ3210718.1"/>
    <property type="molecule type" value="Genomic_DNA"/>
</dbReference>
<keyword evidence="4" id="KW-1185">Reference proteome</keyword>
<reference evidence="3" key="1">
    <citation type="submission" date="2020-05" db="EMBL/GenBank/DDBJ databases">
        <title>Phylogenomic resolution of chytrid fungi.</title>
        <authorList>
            <person name="Stajich J.E."/>
            <person name="Amses K."/>
            <person name="Simmons R."/>
            <person name="Seto K."/>
            <person name="Myers J."/>
            <person name="Bonds A."/>
            <person name="Quandt C.A."/>
            <person name="Barry K."/>
            <person name="Liu P."/>
            <person name="Grigoriev I."/>
            <person name="Longcore J.E."/>
            <person name="James T.Y."/>
        </authorList>
    </citation>
    <scope>NUCLEOTIDE SEQUENCE</scope>
    <source>
        <strain evidence="3">JEL0476</strain>
    </source>
</reference>
<evidence type="ECO:0000313" key="4">
    <source>
        <dbReference type="Proteomes" id="UP001211065"/>
    </source>
</evidence>
<gene>
    <name evidence="3" type="ORF">HK099_008186</name>
</gene>
<name>A0AAD5XY20_9FUNG</name>
<keyword evidence="2" id="KW-0812">Transmembrane</keyword>
<feature type="transmembrane region" description="Helical" evidence="2">
    <location>
        <begin position="87"/>
        <end position="108"/>
    </location>
</feature>
<feature type="transmembrane region" description="Helical" evidence="2">
    <location>
        <begin position="205"/>
        <end position="225"/>
    </location>
</feature>
<feature type="compositionally biased region" description="Polar residues" evidence="1">
    <location>
        <begin position="317"/>
        <end position="332"/>
    </location>
</feature>
<feature type="compositionally biased region" description="Polar residues" evidence="1">
    <location>
        <begin position="19"/>
        <end position="33"/>
    </location>
</feature>
<feature type="region of interest" description="Disordered" evidence="1">
    <location>
        <begin position="296"/>
        <end position="332"/>
    </location>
</feature>
<dbReference type="AlphaFoldDB" id="A0AAD5XY20"/>
<feature type="transmembrane region" description="Helical" evidence="2">
    <location>
        <begin position="251"/>
        <end position="280"/>
    </location>
</feature>
<protein>
    <submittedName>
        <fullName evidence="3">Uncharacterized protein</fullName>
    </submittedName>
</protein>
<evidence type="ECO:0000256" key="1">
    <source>
        <dbReference type="SAM" id="MobiDB-lite"/>
    </source>
</evidence>
<evidence type="ECO:0000313" key="3">
    <source>
        <dbReference type="EMBL" id="KAJ3210718.1"/>
    </source>
</evidence>